<protein>
    <submittedName>
        <fullName evidence="3">Uncharacterized protein</fullName>
    </submittedName>
</protein>
<feature type="signal peptide" evidence="2">
    <location>
        <begin position="1"/>
        <end position="23"/>
    </location>
</feature>
<dbReference type="EMBL" id="JAADYS010002911">
    <property type="protein sequence ID" value="KAF4453110.1"/>
    <property type="molecule type" value="Genomic_DNA"/>
</dbReference>
<dbReference type="OrthoDB" id="4359806at2759"/>
<dbReference type="Proteomes" id="UP000554235">
    <property type="component" value="Unassembled WGS sequence"/>
</dbReference>
<keyword evidence="2" id="KW-0732">Signal</keyword>
<dbReference type="AlphaFoldDB" id="A0A8H4KN05"/>
<organism evidence="3 4">
    <name type="scientific">Fusarium albosuccineum</name>
    <dbReference type="NCBI Taxonomy" id="1237068"/>
    <lineage>
        <taxon>Eukaryota</taxon>
        <taxon>Fungi</taxon>
        <taxon>Dikarya</taxon>
        <taxon>Ascomycota</taxon>
        <taxon>Pezizomycotina</taxon>
        <taxon>Sordariomycetes</taxon>
        <taxon>Hypocreomycetidae</taxon>
        <taxon>Hypocreales</taxon>
        <taxon>Nectriaceae</taxon>
        <taxon>Fusarium</taxon>
        <taxon>Fusarium decemcellulare species complex</taxon>
    </lineage>
</organism>
<evidence type="ECO:0000256" key="2">
    <source>
        <dbReference type="SAM" id="SignalP"/>
    </source>
</evidence>
<evidence type="ECO:0000256" key="1">
    <source>
        <dbReference type="SAM" id="MobiDB-lite"/>
    </source>
</evidence>
<evidence type="ECO:0000313" key="3">
    <source>
        <dbReference type="EMBL" id="KAF4453110.1"/>
    </source>
</evidence>
<evidence type="ECO:0000313" key="4">
    <source>
        <dbReference type="Proteomes" id="UP000554235"/>
    </source>
</evidence>
<accession>A0A8H4KN05</accession>
<feature type="region of interest" description="Disordered" evidence="1">
    <location>
        <begin position="247"/>
        <end position="267"/>
    </location>
</feature>
<proteinExistence type="predicted"/>
<keyword evidence="4" id="KW-1185">Reference proteome</keyword>
<sequence length="339" mass="37657">MTMTTTKTLATLASILLAGTTQAFQLRQPPPIDLVKGFDWKDPFSLEVMAAFQPSCEAKASFEALEYTLHELMEPPPQGLKPWAQGLKKSFAGREYPGGWSGLDHHLHGRSLLLMDYHKLPLSVREWIEEQERTDGDGKALFAILDKPEDDKDEIEQVVDFPAADKIDRSNDEQRVAIFAPGAIYGILPLWAAEGSECKDQLSDLTRYKTTPVEGGVAAWVEHSEPKDHKTEFNIRAQVLKASDAEINQDKKSETHTASNRTRLVPGPPTGFSLAGRHGLVFSQAYLGKEDGLLIMIWIMDPAIQGKMIKRSTNTDTAMWCILGTKQNDTGKSAQHQSQ</sequence>
<gene>
    <name evidence="3" type="ORF">FALBO_16055</name>
</gene>
<feature type="chain" id="PRO_5034049189" evidence="2">
    <location>
        <begin position="24"/>
        <end position="339"/>
    </location>
</feature>
<name>A0A8H4KN05_9HYPO</name>
<comment type="caution">
    <text evidence="3">The sequence shown here is derived from an EMBL/GenBank/DDBJ whole genome shotgun (WGS) entry which is preliminary data.</text>
</comment>
<reference evidence="3 4" key="1">
    <citation type="submission" date="2020-01" db="EMBL/GenBank/DDBJ databases">
        <title>Identification and distribution of gene clusters putatively required for synthesis of sphingolipid metabolism inhibitors in phylogenetically diverse species of the filamentous fungus Fusarium.</title>
        <authorList>
            <person name="Kim H.-S."/>
            <person name="Busman M."/>
            <person name="Brown D.W."/>
            <person name="Divon H."/>
            <person name="Uhlig S."/>
            <person name="Proctor R.H."/>
        </authorList>
    </citation>
    <scope>NUCLEOTIDE SEQUENCE [LARGE SCALE GENOMIC DNA]</scope>
    <source>
        <strain evidence="3 4">NRRL 20459</strain>
    </source>
</reference>